<sequence>MATTHALVGLALAAVSVVSGDVSPLALWGGFLGGAFPDLDLYAGHRKTLHFPVYYGVAAVAAFVALALPLAAVPGPWLAALAFFLLAAAVHSAMDALGGGLELRPWEGTSERAVYSHFHRRWIRPRRWIRYDGAPEDLALALVAAGPAWYFAEGLLQQAVVAVVVVSAGYVLVRKRMVHLAEALVARLPDPVLQWVPERFVADLH</sequence>
<gene>
    <name evidence="2" type="ORF">ACFQJ9_18525</name>
</gene>
<dbReference type="Proteomes" id="UP001596447">
    <property type="component" value="Unassembled WGS sequence"/>
</dbReference>
<feature type="transmembrane region" description="Helical" evidence="1">
    <location>
        <begin position="51"/>
        <end position="70"/>
    </location>
</feature>
<name>A0ABD5Z867_9EURY</name>
<keyword evidence="1" id="KW-0472">Membrane</keyword>
<evidence type="ECO:0000313" key="2">
    <source>
        <dbReference type="EMBL" id="MFC7201376.1"/>
    </source>
</evidence>
<dbReference type="EMBL" id="JBHTAR010000011">
    <property type="protein sequence ID" value="MFC7201376.1"/>
    <property type="molecule type" value="Genomic_DNA"/>
</dbReference>
<feature type="transmembrane region" description="Helical" evidence="1">
    <location>
        <begin position="155"/>
        <end position="173"/>
    </location>
</feature>
<keyword evidence="1" id="KW-0812">Transmembrane</keyword>
<protein>
    <submittedName>
        <fullName evidence="2">Metal-dependent hydrolase</fullName>
    </submittedName>
</protein>
<dbReference type="RefSeq" id="WP_328518015.1">
    <property type="nucleotide sequence ID" value="NZ_CP122312.1"/>
</dbReference>
<comment type="caution">
    <text evidence="2">The sequence shown here is derived from an EMBL/GenBank/DDBJ whole genome shotgun (WGS) entry which is preliminary data.</text>
</comment>
<keyword evidence="2" id="KW-0378">Hydrolase</keyword>
<accession>A0ABD5Z867</accession>
<proteinExistence type="predicted"/>
<keyword evidence="1" id="KW-1133">Transmembrane helix</keyword>
<dbReference type="AlphaFoldDB" id="A0ABD5Z867"/>
<feature type="transmembrane region" description="Helical" evidence="1">
    <location>
        <begin position="77"/>
        <end position="94"/>
    </location>
</feature>
<reference evidence="2 3" key="1">
    <citation type="journal article" date="2019" name="Int. J. Syst. Evol. Microbiol.">
        <title>The Global Catalogue of Microorganisms (GCM) 10K type strain sequencing project: providing services to taxonomists for standard genome sequencing and annotation.</title>
        <authorList>
            <consortium name="The Broad Institute Genomics Platform"/>
            <consortium name="The Broad Institute Genome Sequencing Center for Infectious Disease"/>
            <person name="Wu L."/>
            <person name="Ma J."/>
        </authorList>
    </citation>
    <scope>NUCLEOTIDE SEQUENCE [LARGE SCALE GENOMIC DNA]</scope>
    <source>
        <strain evidence="2 3">XZGYJ-43</strain>
    </source>
</reference>
<organism evidence="2 3">
    <name type="scientific">Halospeciosus flavus</name>
    <dbReference type="NCBI Taxonomy" id="3032283"/>
    <lineage>
        <taxon>Archaea</taxon>
        <taxon>Methanobacteriati</taxon>
        <taxon>Methanobacteriota</taxon>
        <taxon>Stenosarchaea group</taxon>
        <taxon>Halobacteria</taxon>
        <taxon>Halobacteriales</taxon>
        <taxon>Halobacteriaceae</taxon>
        <taxon>Halospeciosus</taxon>
    </lineage>
</organism>
<evidence type="ECO:0000313" key="3">
    <source>
        <dbReference type="Proteomes" id="UP001596447"/>
    </source>
</evidence>
<evidence type="ECO:0000256" key="1">
    <source>
        <dbReference type="SAM" id="Phobius"/>
    </source>
</evidence>
<keyword evidence="3" id="KW-1185">Reference proteome</keyword>
<dbReference type="GO" id="GO:0016787">
    <property type="term" value="F:hydrolase activity"/>
    <property type="evidence" value="ECO:0007669"/>
    <property type="project" value="UniProtKB-KW"/>
</dbReference>